<gene>
    <name evidence="2" type="ORF">ACFPZ4_25650</name>
</gene>
<evidence type="ECO:0000256" key="1">
    <source>
        <dbReference type="SAM" id="Phobius"/>
    </source>
</evidence>
<dbReference type="Proteomes" id="UP001596207">
    <property type="component" value="Unassembled WGS sequence"/>
</dbReference>
<accession>A0ABW1HUD6</accession>
<comment type="caution">
    <text evidence="2">The sequence shown here is derived from an EMBL/GenBank/DDBJ whole genome shotgun (WGS) entry which is preliminary data.</text>
</comment>
<keyword evidence="1" id="KW-1133">Transmembrane helix</keyword>
<proteinExistence type="predicted"/>
<keyword evidence="1" id="KW-0812">Transmembrane</keyword>
<protein>
    <submittedName>
        <fullName evidence="2">Uncharacterized protein</fullName>
    </submittedName>
</protein>
<name>A0ABW1HUD6_9ACTN</name>
<reference evidence="3" key="1">
    <citation type="journal article" date="2019" name="Int. J. Syst. Evol. Microbiol.">
        <title>The Global Catalogue of Microorganisms (GCM) 10K type strain sequencing project: providing services to taxonomists for standard genome sequencing and annotation.</title>
        <authorList>
            <consortium name="The Broad Institute Genomics Platform"/>
            <consortium name="The Broad Institute Genome Sequencing Center for Infectious Disease"/>
            <person name="Wu L."/>
            <person name="Ma J."/>
        </authorList>
    </citation>
    <scope>NUCLEOTIDE SEQUENCE [LARGE SCALE GENOMIC DNA]</scope>
    <source>
        <strain evidence="3">CGMCC 4.7173</strain>
    </source>
</reference>
<keyword evidence="1" id="KW-0472">Membrane</keyword>
<dbReference type="EMBL" id="JBHSQQ010000225">
    <property type="protein sequence ID" value="MFC5944843.1"/>
    <property type="molecule type" value="Genomic_DNA"/>
</dbReference>
<dbReference type="RefSeq" id="WP_353901286.1">
    <property type="nucleotide sequence ID" value="NZ_CP158970.1"/>
</dbReference>
<organism evidence="2 3">
    <name type="scientific">Micromonospora harpali</name>
    <dbReference type="NCBI Taxonomy" id="1490225"/>
    <lineage>
        <taxon>Bacteria</taxon>
        <taxon>Bacillati</taxon>
        <taxon>Actinomycetota</taxon>
        <taxon>Actinomycetes</taxon>
        <taxon>Micromonosporales</taxon>
        <taxon>Micromonosporaceae</taxon>
        <taxon>Micromonospora</taxon>
    </lineage>
</organism>
<feature type="transmembrane region" description="Helical" evidence="1">
    <location>
        <begin position="43"/>
        <end position="63"/>
    </location>
</feature>
<keyword evidence="3" id="KW-1185">Reference proteome</keyword>
<evidence type="ECO:0000313" key="3">
    <source>
        <dbReference type="Proteomes" id="UP001596207"/>
    </source>
</evidence>
<sequence length="388" mass="40617">MTAGPEPTAVDRSVRIEGTVAAPVVTGDRNKVWVGSYLSRHQWLLWLIVLMVMCAIAGIAVLVKAARDAENRRIDPVRTGAYTVTIRGSAVGGSPFEQQGELRIRHATDSLPYEWCLRVGDPWGAPVPGAILFGTNGTCFGPGADVPVVTLTERAGEVVLVPVNPPPALRDSMNAFTATSGIASMAYVPDGGEIRFRPAASKIEGSISLQGIGAFGESGSSTFTATLAATLVSEDPEALLSRPIAPAPVTDTSAPGRGGEQVAGTRYTVKTITLFRRLQGSPDFDKTAQARFAKAVFIVDARDGGLFVYDPPDSRTDIFPVTGTVTTAAPVYVLSGRRSSGEGATAADAVVGGVLDLSGNEPVIRLTLTTTALTTTTSYEVEAVLRAQ</sequence>
<evidence type="ECO:0000313" key="2">
    <source>
        <dbReference type="EMBL" id="MFC5944843.1"/>
    </source>
</evidence>